<evidence type="ECO:0000313" key="3">
    <source>
        <dbReference type="EMBL" id="VAW90141.1"/>
    </source>
</evidence>
<keyword evidence="2" id="KW-0804">Transcription</keyword>
<keyword evidence="1" id="KW-0805">Transcription regulation</keyword>
<evidence type="ECO:0008006" key="4">
    <source>
        <dbReference type="Google" id="ProtNLM"/>
    </source>
</evidence>
<dbReference type="AlphaFoldDB" id="A0A3B0ZEW7"/>
<dbReference type="EMBL" id="UOFP01000309">
    <property type="protein sequence ID" value="VAW90141.1"/>
    <property type="molecule type" value="Genomic_DNA"/>
</dbReference>
<dbReference type="Pfam" id="PF04353">
    <property type="entry name" value="Rsd_AlgQ"/>
    <property type="match status" value="1"/>
</dbReference>
<accession>A0A3B0ZEW7</accession>
<protein>
    <recommendedName>
        <fullName evidence="4">Rsd/AlgQ family anti-sigma factor</fullName>
    </recommendedName>
</protein>
<dbReference type="Gene3D" id="1.20.120.1370">
    <property type="entry name" value="Regulator of RNA polymerase sigma(70) subunit, domain 4"/>
    <property type="match status" value="1"/>
</dbReference>
<reference evidence="3" key="1">
    <citation type="submission" date="2018-06" db="EMBL/GenBank/DDBJ databases">
        <authorList>
            <person name="Zhirakovskaya E."/>
        </authorList>
    </citation>
    <scope>NUCLEOTIDE SEQUENCE</scope>
</reference>
<proteinExistence type="predicted"/>
<name>A0A3B0ZEW7_9ZZZZ</name>
<dbReference type="GO" id="GO:0006355">
    <property type="term" value="P:regulation of DNA-templated transcription"/>
    <property type="evidence" value="ECO:0007669"/>
    <property type="project" value="InterPro"/>
</dbReference>
<gene>
    <name evidence="3" type="ORF">MNBD_GAMMA18-855</name>
</gene>
<organism evidence="3">
    <name type="scientific">hydrothermal vent metagenome</name>
    <dbReference type="NCBI Taxonomy" id="652676"/>
    <lineage>
        <taxon>unclassified sequences</taxon>
        <taxon>metagenomes</taxon>
        <taxon>ecological metagenomes</taxon>
    </lineage>
</organism>
<dbReference type="InterPro" id="IPR038309">
    <property type="entry name" value="Rsd/AlgQ_sf"/>
</dbReference>
<dbReference type="InterPro" id="IPR007448">
    <property type="entry name" value="Sigma70_reg_Rsd_AlgQ"/>
</dbReference>
<evidence type="ECO:0000256" key="2">
    <source>
        <dbReference type="ARBA" id="ARBA00023163"/>
    </source>
</evidence>
<evidence type="ECO:0000256" key="1">
    <source>
        <dbReference type="ARBA" id="ARBA00023015"/>
    </source>
</evidence>
<sequence length="153" mass="17757">MDMTTQIDISERRGQSYQLIDELMTLRTEMLAQYSMLGSARPFEKDDETITAIQDFCQALVDYTADAHFSLYRFISEGKERRAQVLDVANRVYPKISETTGIIIAFNDKYDNQKHCEESLGMLEKDLSYIGEVLADRIENEDNLIRVLRSERK</sequence>